<dbReference type="EC" id="6.3.5.1" evidence="7 8"/>
<dbReference type="Pfam" id="PF00795">
    <property type="entry name" value="CN_hydrolase"/>
    <property type="match status" value="1"/>
</dbReference>
<dbReference type="PANTHER" id="PTHR23090">
    <property type="entry name" value="NH 3 /GLUTAMINE-DEPENDENT NAD + SYNTHETASE"/>
    <property type="match status" value="1"/>
</dbReference>
<dbReference type="KEGG" id="kst:KSMBR1_0847"/>
<dbReference type="Gene3D" id="3.40.50.620">
    <property type="entry name" value="HUPs"/>
    <property type="match status" value="1"/>
</dbReference>
<dbReference type="SUPFAM" id="SSF52402">
    <property type="entry name" value="Adenine nucleotide alpha hydrolases-like"/>
    <property type="match status" value="1"/>
</dbReference>
<keyword evidence="6 7" id="KW-0520">NAD</keyword>
<feature type="active site" description="For glutaminase activity" evidence="7">
    <location>
        <position position="112"/>
    </location>
</feature>
<evidence type="ECO:0000313" key="10">
    <source>
        <dbReference type="EMBL" id="SOH03358.1"/>
    </source>
</evidence>
<dbReference type="NCBIfam" id="NF010588">
    <property type="entry name" value="PRK13981.1"/>
    <property type="match status" value="1"/>
</dbReference>
<organism evidence="10 11">
    <name type="scientific">Kuenenia stuttgartiensis</name>
    <dbReference type="NCBI Taxonomy" id="174633"/>
    <lineage>
        <taxon>Bacteria</taxon>
        <taxon>Pseudomonadati</taxon>
        <taxon>Planctomycetota</taxon>
        <taxon>Candidatus Brocadiia</taxon>
        <taxon>Candidatus Brocadiales</taxon>
        <taxon>Candidatus Brocadiaceae</taxon>
        <taxon>Candidatus Kuenenia</taxon>
    </lineage>
</organism>
<dbReference type="AlphaFoldDB" id="A0A2C9CCQ2"/>
<gene>
    <name evidence="10" type="primary">adgA</name>
    <name evidence="7 10" type="synonym">nadE</name>
    <name evidence="10" type="ORF">KSMBR1_0847</name>
</gene>
<dbReference type="InterPro" id="IPR036526">
    <property type="entry name" value="C-N_Hydrolase_sf"/>
</dbReference>
<dbReference type="InterPro" id="IPR003694">
    <property type="entry name" value="NAD_synthase"/>
</dbReference>
<comment type="caution">
    <text evidence="7">Lacks conserved residue(s) required for the propagation of feature annotation.</text>
</comment>
<reference evidence="11" key="1">
    <citation type="submission" date="2017-10" db="EMBL/GenBank/DDBJ databases">
        <authorList>
            <person name="Frank J."/>
        </authorList>
    </citation>
    <scope>NUCLEOTIDE SEQUENCE [LARGE SCALE GENOMIC DNA]</scope>
</reference>
<comment type="pathway">
    <text evidence="1 7 8">Cofactor biosynthesis; NAD(+) biosynthesis; NAD(+) from deamido-NAD(+) (L-Gln route): step 1/1.</text>
</comment>
<dbReference type="EMBL" id="LT934425">
    <property type="protein sequence ID" value="SOH03358.1"/>
    <property type="molecule type" value="Genomic_DNA"/>
</dbReference>
<feature type="binding site" evidence="7">
    <location>
        <position position="378"/>
    </location>
    <ligand>
        <name>deamido-NAD(+)</name>
        <dbReference type="ChEBI" id="CHEBI:58437"/>
        <note>ligand shared between two neighboring subunits</note>
    </ligand>
</feature>
<dbReference type="PROSITE" id="PS50263">
    <property type="entry name" value="CN_HYDROLASE"/>
    <property type="match status" value="1"/>
</dbReference>
<evidence type="ECO:0000256" key="8">
    <source>
        <dbReference type="PIRNR" id="PIRNR006630"/>
    </source>
</evidence>
<comment type="similarity">
    <text evidence="2 7 8">In the C-terminal section; belongs to the NAD synthetase family.</text>
</comment>
<feature type="binding site" evidence="7">
    <location>
        <position position="185"/>
    </location>
    <ligand>
        <name>L-glutamine</name>
        <dbReference type="ChEBI" id="CHEBI:58359"/>
    </ligand>
</feature>
<keyword evidence="11" id="KW-1185">Reference proteome</keyword>
<dbReference type="GO" id="GO:0005524">
    <property type="term" value="F:ATP binding"/>
    <property type="evidence" value="ECO:0007669"/>
    <property type="project" value="UniProtKB-UniRule"/>
</dbReference>
<evidence type="ECO:0000256" key="4">
    <source>
        <dbReference type="ARBA" id="ARBA00022741"/>
    </source>
</evidence>
<evidence type="ECO:0000256" key="9">
    <source>
        <dbReference type="RuleBase" id="RU003811"/>
    </source>
</evidence>
<comment type="catalytic activity">
    <reaction evidence="7 8">
        <text>deamido-NAD(+) + L-glutamine + ATP + H2O = L-glutamate + AMP + diphosphate + NAD(+) + H(+)</text>
        <dbReference type="Rhea" id="RHEA:24384"/>
        <dbReference type="ChEBI" id="CHEBI:15377"/>
        <dbReference type="ChEBI" id="CHEBI:15378"/>
        <dbReference type="ChEBI" id="CHEBI:29985"/>
        <dbReference type="ChEBI" id="CHEBI:30616"/>
        <dbReference type="ChEBI" id="CHEBI:33019"/>
        <dbReference type="ChEBI" id="CHEBI:57540"/>
        <dbReference type="ChEBI" id="CHEBI:58359"/>
        <dbReference type="ChEBI" id="CHEBI:58437"/>
        <dbReference type="ChEBI" id="CHEBI:456215"/>
        <dbReference type="EC" id="6.3.5.1"/>
    </reaction>
</comment>
<evidence type="ECO:0000256" key="6">
    <source>
        <dbReference type="ARBA" id="ARBA00023027"/>
    </source>
</evidence>
<dbReference type="GO" id="GO:0003952">
    <property type="term" value="F:NAD+ synthase (glutamine-hydrolyzing) activity"/>
    <property type="evidence" value="ECO:0007669"/>
    <property type="project" value="UniProtKB-UniRule"/>
</dbReference>
<dbReference type="RefSeq" id="WP_099324207.1">
    <property type="nucleotide sequence ID" value="NZ_LT934425.1"/>
</dbReference>
<dbReference type="GO" id="GO:0005737">
    <property type="term" value="C:cytoplasm"/>
    <property type="evidence" value="ECO:0007669"/>
    <property type="project" value="InterPro"/>
</dbReference>
<feature type="binding site" evidence="7">
    <location>
        <position position="191"/>
    </location>
    <ligand>
        <name>L-glutamine</name>
        <dbReference type="ChEBI" id="CHEBI:58359"/>
    </ligand>
</feature>
<dbReference type="Gene3D" id="3.60.110.10">
    <property type="entry name" value="Carbon-nitrogen hydrolase"/>
    <property type="match status" value="1"/>
</dbReference>
<evidence type="ECO:0000256" key="5">
    <source>
        <dbReference type="ARBA" id="ARBA00022840"/>
    </source>
</evidence>
<evidence type="ECO:0000256" key="2">
    <source>
        <dbReference type="ARBA" id="ARBA00007145"/>
    </source>
</evidence>
<dbReference type="CDD" id="cd07570">
    <property type="entry name" value="GAT_Gln-NAD-synth"/>
    <property type="match status" value="1"/>
</dbReference>
<dbReference type="UniPathway" id="UPA00253">
    <property type="reaction ID" value="UER00334"/>
</dbReference>
<evidence type="ECO:0000256" key="3">
    <source>
        <dbReference type="ARBA" id="ARBA00022598"/>
    </source>
</evidence>
<feature type="binding site" evidence="7">
    <location>
        <position position="402"/>
    </location>
    <ligand>
        <name>ATP</name>
        <dbReference type="ChEBI" id="CHEBI:30616"/>
    </ligand>
</feature>
<keyword evidence="4 7" id="KW-0547">Nucleotide-binding</keyword>
<comment type="function">
    <text evidence="7">Catalyzes the ATP-dependent amidation of deamido-NAD to form NAD. Uses L-glutamine as a nitrogen source.</text>
</comment>
<dbReference type="HAMAP" id="MF_02090">
    <property type="entry name" value="NadE_glutamine_dep"/>
    <property type="match status" value="1"/>
</dbReference>
<dbReference type="InterPro" id="IPR014729">
    <property type="entry name" value="Rossmann-like_a/b/a_fold"/>
</dbReference>
<comment type="similarity">
    <text evidence="9">Belongs to the NAD synthetase family.</text>
</comment>
<feature type="binding site" evidence="7">
    <location>
        <position position="517"/>
    </location>
    <ligand>
        <name>deamido-NAD(+)</name>
        <dbReference type="ChEBI" id="CHEBI:58437"/>
        <note>ligand shared between two neighboring subunits</note>
    </ligand>
</feature>
<name>A0A2C9CCQ2_KUEST</name>
<feature type="active site" description="Nucleophile; for glutaminase activity" evidence="7">
    <location>
        <position position="148"/>
    </location>
</feature>
<dbReference type="GO" id="GO:0008795">
    <property type="term" value="F:NAD+ synthase activity"/>
    <property type="evidence" value="ECO:0007669"/>
    <property type="project" value="UniProtKB-UniRule"/>
</dbReference>
<evidence type="ECO:0000313" key="11">
    <source>
        <dbReference type="Proteomes" id="UP000221734"/>
    </source>
</evidence>
<feature type="binding site" evidence="7">
    <location>
        <position position="407"/>
    </location>
    <ligand>
        <name>deamido-NAD(+)</name>
        <dbReference type="ChEBI" id="CHEBI:58437"/>
        <note>ligand shared between two neighboring subunits</note>
    </ligand>
</feature>
<dbReference type="Pfam" id="PF02540">
    <property type="entry name" value="NAD_synthase"/>
    <property type="match status" value="1"/>
</dbReference>
<sequence length="547" mass="60944">MKVALAQINTVVGDFENNVRKICSFIEQAKRKHADLVVFPELAVTGYPPKDFLDIPAFVGHNLKALRDITQQVSGIAAIVGFVDRNRQSYGKLVHNAAAFIQDRQIVSVHHKSLLPTYDVFDESRYFESACSIAPVQFNNYTLGISICEDIWNDEEFWMRPLYETDPIEKLISKGANVIINISASPFTVEKHESIRLRMLTHDAKKYKVPFIYVNQIGGNDELVFDGSSAVINAQGKRIAQAAAFGEDLIVVDLENTATQVVPQTFTPIETVQKALLLGLRDYVVKCGFEKVIIGLSGGIDSAVTAALAVEALGSENVMGIIMPSQFSSQGSVDDAVQLSKNLAIDYRIFPIKDLFDGYQTILREEFRGLPFDIAEENLQARIRGNIIMTLSNKYGYLVLSTGNKSEMAIGYCTLYGDMNGGLALISDVPKTMVYELAKYMNREKEIIPQETLSKPPSAELRPNQLDQDSLPPYDILDSILKAYIEEAKCIEEIVRMGFDETTVRDVIQKVNRNEYKRRQAAPGIKVTSKAFGSGRRMPIAHKFTGE</sequence>
<dbReference type="FunFam" id="3.40.50.620:FF:000106">
    <property type="entry name" value="Glutamine-dependent NAD(+) synthetase"/>
    <property type="match status" value="1"/>
</dbReference>
<dbReference type="Proteomes" id="UP000221734">
    <property type="component" value="Chromosome Kuenenia_stuttgartiensis_MBR1"/>
</dbReference>
<dbReference type="NCBIfam" id="TIGR00552">
    <property type="entry name" value="nadE"/>
    <property type="match status" value="1"/>
</dbReference>
<evidence type="ECO:0000256" key="1">
    <source>
        <dbReference type="ARBA" id="ARBA00005188"/>
    </source>
</evidence>
<accession>A0A2C9CCQ2</accession>
<dbReference type="PANTHER" id="PTHR23090:SF9">
    <property type="entry name" value="GLUTAMINE-DEPENDENT NAD(+) SYNTHETASE"/>
    <property type="match status" value="1"/>
</dbReference>
<protein>
    <recommendedName>
        <fullName evidence="7 8">Glutamine-dependent NAD(+) synthetase</fullName>
        <ecNumber evidence="7 8">6.3.5.1</ecNumber>
    </recommendedName>
    <alternativeName>
        <fullName evidence="7 8">NAD(+) synthase [glutamine-hydrolyzing]</fullName>
    </alternativeName>
</protein>
<dbReference type="InterPro" id="IPR014445">
    <property type="entry name" value="Gln-dep_NAD_synthase"/>
</dbReference>
<evidence type="ECO:0000256" key="7">
    <source>
        <dbReference type="HAMAP-Rule" id="MF_02090"/>
    </source>
</evidence>
<dbReference type="PIRSF" id="PIRSF006630">
    <property type="entry name" value="NADS_GAT"/>
    <property type="match status" value="1"/>
</dbReference>
<keyword evidence="3 7" id="KW-0436">Ligase</keyword>
<dbReference type="CDD" id="cd00553">
    <property type="entry name" value="NAD_synthase"/>
    <property type="match status" value="1"/>
</dbReference>
<keyword evidence="5 7" id="KW-0067">ATP-binding</keyword>
<feature type="active site" description="Proton acceptor; for glutaminase activity" evidence="7">
    <location>
        <position position="41"/>
    </location>
</feature>
<proteinExistence type="inferred from homology"/>
<feature type="binding site" evidence="7">
    <location>
        <begin position="295"/>
        <end position="302"/>
    </location>
    <ligand>
        <name>ATP</name>
        <dbReference type="ChEBI" id="CHEBI:30616"/>
    </ligand>
</feature>
<feature type="binding site" evidence="7">
    <location>
        <position position="118"/>
    </location>
    <ligand>
        <name>L-glutamine</name>
        <dbReference type="ChEBI" id="CHEBI:58359"/>
    </ligand>
</feature>
<dbReference type="SUPFAM" id="SSF56317">
    <property type="entry name" value="Carbon-nitrogen hydrolase"/>
    <property type="match status" value="1"/>
</dbReference>
<dbReference type="GO" id="GO:0009435">
    <property type="term" value="P:NAD+ biosynthetic process"/>
    <property type="evidence" value="ECO:0007669"/>
    <property type="project" value="UniProtKB-UniRule"/>
</dbReference>
<dbReference type="OrthoDB" id="9803818at2"/>
<dbReference type="InterPro" id="IPR003010">
    <property type="entry name" value="C-N_Hydrolase"/>
</dbReference>
<dbReference type="GO" id="GO:0004359">
    <property type="term" value="F:glutaminase activity"/>
    <property type="evidence" value="ECO:0007669"/>
    <property type="project" value="InterPro"/>
</dbReference>
<dbReference type="InterPro" id="IPR022310">
    <property type="entry name" value="NAD/GMP_synthase"/>
</dbReference>